<dbReference type="EMBL" id="JAHUTI010088875">
    <property type="protein sequence ID" value="MED6260415.1"/>
    <property type="molecule type" value="Genomic_DNA"/>
</dbReference>
<organism evidence="1 2">
    <name type="scientific">Ataeniobius toweri</name>
    <dbReference type="NCBI Taxonomy" id="208326"/>
    <lineage>
        <taxon>Eukaryota</taxon>
        <taxon>Metazoa</taxon>
        <taxon>Chordata</taxon>
        <taxon>Craniata</taxon>
        <taxon>Vertebrata</taxon>
        <taxon>Euteleostomi</taxon>
        <taxon>Actinopterygii</taxon>
        <taxon>Neopterygii</taxon>
        <taxon>Teleostei</taxon>
        <taxon>Neoteleostei</taxon>
        <taxon>Acanthomorphata</taxon>
        <taxon>Ovalentaria</taxon>
        <taxon>Atherinomorphae</taxon>
        <taxon>Cyprinodontiformes</taxon>
        <taxon>Goodeidae</taxon>
        <taxon>Ataeniobius</taxon>
    </lineage>
</organism>
<keyword evidence="2" id="KW-1185">Reference proteome</keyword>
<proteinExistence type="predicted"/>
<evidence type="ECO:0000313" key="2">
    <source>
        <dbReference type="Proteomes" id="UP001345963"/>
    </source>
</evidence>
<dbReference type="Proteomes" id="UP001345963">
    <property type="component" value="Unassembled WGS sequence"/>
</dbReference>
<protein>
    <submittedName>
        <fullName evidence="1">Uncharacterized protein</fullName>
    </submittedName>
</protein>
<evidence type="ECO:0000313" key="1">
    <source>
        <dbReference type="EMBL" id="MED6260415.1"/>
    </source>
</evidence>
<name>A0ABU7CEX9_9TELE</name>
<sequence>MDCGLDADLRHRRQIDSGSGSASEQLYHQSSLLPLWFLRLTGGGLLFSLMSAWIREQLTLSFSPKVLKQHSKAKSDVKE</sequence>
<comment type="caution">
    <text evidence="1">The sequence shown here is derived from an EMBL/GenBank/DDBJ whole genome shotgun (WGS) entry which is preliminary data.</text>
</comment>
<reference evidence="1 2" key="1">
    <citation type="submission" date="2021-07" db="EMBL/GenBank/DDBJ databases">
        <authorList>
            <person name="Palmer J.M."/>
        </authorList>
    </citation>
    <scope>NUCLEOTIDE SEQUENCE [LARGE SCALE GENOMIC DNA]</scope>
    <source>
        <strain evidence="1 2">AT_MEX2019</strain>
        <tissue evidence="1">Muscle</tissue>
    </source>
</reference>
<gene>
    <name evidence="1" type="ORF">ATANTOWER_017572</name>
</gene>
<accession>A0ABU7CEX9</accession>